<dbReference type="RefSeq" id="WP_380021986.1">
    <property type="nucleotide sequence ID" value="NZ_JBHSHD010000010.1"/>
</dbReference>
<dbReference type="Gene3D" id="3.40.50.300">
    <property type="entry name" value="P-loop containing nucleotide triphosphate hydrolases"/>
    <property type="match status" value="2"/>
</dbReference>
<organism evidence="19 20">
    <name type="scientific">Dokdonella ginsengisoli</name>
    <dbReference type="NCBI Taxonomy" id="363846"/>
    <lineage>
        <taxon>Bacteria</taxon>
        <taxon>Pseudomonadati</taxon>
        <taxon>Pseudomonadota</taxon>
        <taxon>Gammaproteobacteria</taxon>
        <taxon>Lysobacterales</taxon>
        <taxon>Rhodanobacteraceae</taxon>
        <taxon>Dokdonella</taxon>
    </lineage>
</organism>
<keyword evidence="1 15" id="KW-0540">Nuclease</keyword>
<keyword evidence="12 15" id="KW-0413">Isomerase</keyword>
<dbReference type="InterPro" id="IPR038726">
    <property type="entry name" value="PDDEXK_AddAB-type"/>
</dbReference>
<dbReference type="InterPro" id="IPR027417">
    <property type="entry name" value="P-loop_NTPase"/>
</dbReference>
<feature type="active site" description="For nuclease activity" evidence="15">
    <location>
        <position position="1077"/>
    </location>
</feature>
<name>A0ABV9QYM6_9GAMM</name>
<comment type="caution">
    <text evidence="19">The sequence shown here is derived from an EMBL/GenBank/DDBJ whole genome shotgun (WGS) entry which is preliminary data.</text>
</comment>
<dbReference type="EMBL" id="JBHSHD010000010">
    <property type="protein sequence ID" value="MFC4821714.1"/>
    <property type="molecule type" value="Genomic_DNA"/>
</dbReference>
<feature type="domain" description="UvrD-like helicase ATP-binding" evidence="17">
    <location>
        <begin position="4"/>
        <end position="447"/>
    </location>
</feature>
<comment type="cofactor">
    <cofactor evidence="15">
        <name>Mg(2+)</name>
        <dbReference type="ChEBI" id="CHEBI:18420"/>
    </cofactor>
    <text evidence="15">Binds 1 Mg(2+) ion per subunit.</text>
</comment>
<dbReference type="InterPro" id="IPR000212">
    <property type="entry name" value="DNA_helicase_UvrD/REP"/>
</dbReference>
<feature type="binding site" evidence="16">
    <location>
        <begin position="25"/>
        <end position="32"/>
    </location>
    <ligand>
        <name>ATP</name>
        <dbReference type="ChEBI" id="CHEBI:30616"/>
    </ligand>
</feature>
<comment type="similarity">
    <text evidence="15">Belongs to the helicase family. UvrD subfamily.</text>
</comment>
<dbReference type="Pfam" id="PF12705">
    <property type="entry name" value="PDDEXK_1"/>
    <property type="match status" value="1"/>
</dbReference>
<keyword evidence="5 15" id="KW-0378">Hydrolase</keyword>
<dbReference type="EC" id="5.6.2.4" evidence="15"/>
<keyword evidence="6 15" id="KW-0347">Helicase</keyword>
<keyword evidence="4 15" id="KW-0227">DNA damage</keyword>
<dbReference type="CDD" id="cd22352">
    <property type="entry name" value="RecB_C-like"/>
    <property type="match status" value="1"/>
</dbReference>
<evidence type="ECO:0000256" key="4">
    <source>
        <dbReference type="ARBA" id="ARBA00022763"/>
    </source>
</evidence>
<evidence type="ECO:0000256" key="8">
    <source>
        <dbReference type="ARBA" id="ARBA00022840"/>
    </source>
</evidence>
<feature type="domain" description="UvrD-like helicase C-terminal" evidence="18">
    <location>
        <begin position="469"/>
        <end position="739"/>
    </location>
</feature>
<evidence type="ECO:0000256" key="3">
    <source>
        <dbReference type="ARBA" id="ARBA00022741"/>
    </source>
</evidence>
<dbReference type="InterPro" id="IPR004586">
    <property type="entry name" value="RecB"/>
</dbReference>
<keyword evidence="10 15" id="KW-0238">DNA-binding</keyword>
<evidence type="ECO:0000256" key="5">
    <source>
        <dbReference type="ARBA" id="ARBA00022801"/>
    </source>
</evidence>
<dbReference type="InterPro" id="IPR014016">
    <property type="entry name" value="UvrD-like_ATP-bd"/>
</dbReference>
<feature type="region of interest" description="DNA-binding and helicase activity, interacts with RecC" evidence="15">
    <location>
        <begin position="1"/>
        <end position="867"/>
    </location>
</feature>
<dbReference type="Gene3D" id="1.10.3170.10">
    <property type="entry name" value="Recbcd, chain B, domain 2"/>
    <property type="match status" value="1"/>
</dbReference>
<evidence type="ECO:0000313" key="19">
    <source>
        <dbReference type="EMBL" id="MFC4821714.1"/>
    </source>
</evidence>
<accession>A0ABV9QYM6</accession>
<dbReference type="Pfam" id="PF13361">
    <property type="entry name" value="UvrD_C"/>
    <property type="match status" value="1"/>
</dbReference>
<evidence type="ECO:0000256" key="10">
    <source>
        <dbReference type="ARBA" id="ARBA00023125"/>
    </source>
</evidence>
<evidence type="ECO:0000256" key="9">
    <source>
        <dbReference type="ARBA" id="ARBA00022842"/>
    </source>
</evidence>
<keyword evidence="7 15" id="KW-0269">Exonuclease</keyword>
<proteinExistence type="inferred from homology"/>
<dbReference type="InterPro" id="IPR011335">
    <property type="entry name" value="Restrct_endonuc-II-like"/>
</dbReference>
<dbReference type="Pfam" id="PF00580">
    <property type="entry name" value="UvrD-helicase"/>
    <property type="match status" value="1"/>
</dbReference>
<evidence type="ECO:0000256" key="11">
    <source>
        <dbReference type="ARBA" id="ARBA00023204"/>
    </source>
</evidence>
<dbReference type="SUPFAM" id="SSF52540">
    <property type="entry name" value="P-loop containing nucleoside triphosphate hydrolases"/>
    <property type="match status" value="1"/>
</dbReference>
<evidence type="ECO:0000259" key="18">
    <source>
        <dbReference type="PROSITE" id="PS51217"/>
    </source>
</evidence>
<evidence type="ECO:0000256" key="2">
    <source>
        <dbReference type="ARBA" id="ARBA00022723"/>
    </source>
</evidence>
<evidence type="ECO:0000256" key="12">
    <source>
        <dbReference type="ARBA" id="ARBA00023235"/>
    </source>
</evidence>
<dbReference type="SUPFAM" id="SSF52980">
    <property type="entry name" value="Restriction endonuclease-like"/>
    <property type="match status" value="1"/>
</dbReference>
<evidence type="ECO:0000259" key="17">
    <source>
        <dbReference type="PROSITE" id="PS51198"/>
    </source>
</evidence>
<evidence type="ECO:0000256" key="15">
    <source>
        <dbReference type="HAMAP-Rule" id="MF_01485"/>
    </source>
</evidence>
<comment type="catalytic activity">
    <reaction evidence="14 15">
        <text>ATP + H2O = ADP + phosphate + H(+)</text>
        <dbReference type="Rhea" id="RHEA:13065"/>
        <dbReference type="ChEBI" id="CHEBI:15377"/>
        <dbReference type="ChEBI" id="CHEBI:15378"/>
        <dbReference type="ChEBI" id="CHEBI:30616"/>
        <dbReference type="ChEBI" id="CHEBI:43474"/>
        <dbReference type="ChEBI" id="CHEBI:456216"/>
        <dbReference type="EC" id="5.6.2.4"/>
    </reaction>
</comment>
<dbReference type="InterPro" id="IPR011604">
    <property type="entry name" value="PDDEXK-like_dom_sf"/>
</dbReference>
<feature type="binding site" evidence="15">
    <location>
        <position position="1077"/>
    </location>
    <ligand>
        <name>Mg(2+)</name>
        <dbReference type="ChEBI" id="CHEBI:18420"/>
    </ligand>
</feature>
<feature type="region of interest" description="Nuclease activity, interacts with RecD and RecA" evidence="15">
    <location>
        <begin position="888"/>
        <end position="1184"/>
    </location>
</feature>
<evidence type="ECO:0000256" key="16">
    <source>
        <dbReference type="PROSITE-ProRule" id="PRU00560"/>
    </source>
</evidence>
<evidence type="ECO:0000256" key="1">
    <source>
        <dbReference type="ARBA" id="ARBA00022722"/>
    </source>
</evidence>
<dbReference type="Proteomes" id="UP001595886">
    <property type="component" value="Unassembled WGS sequence"/>
</dbReference>
<keyword evidence="3 15" id="KW-0547">Nucleotide-binding</keyword>
<reference evidence="20" key="1">
    <citation type="journal article" date="2019" name="Int. J. Syst. Evol. Microbiol.">
        <title>The Global Catalogue of Microorganisms (GCM) 10K type strain sequencing project: providing services to taxonomists for standard genome sequencing and annotation.</title>
        <authorList>
            <consortium name="The Broad Institute Genomics Platform"/>
            <consortium name="The Broad Institute Genome Sequencing Center for Infectious Disease"/>
            <person name="Wu L."/>
            <person name="Ma J."/>
        </authorList>
    </citation>
    <scope>NUCLEOTIDE SEQUENCE [LARGE SCALE GENOMIC DNA]</scope>
    <source>
        <strain evidence="20">CCUG 30340</strain>
    </source>
</reference>
<evidence type="ECO:0000256" key="14">
    <source>
        <dbReference type="ARBA" id="ARBA00048988"/>
    </source>
</evidence>
<dbReference type="Gene3D" id="3.90.320.10">
    <property type="match status" value="1"/>
</dbReference>
<keyword evidence="8 15" id="KW-0067">ATP-binding</keyword>
<comment type="catalytic activity">
    <reaction evidence="15">
        <text>Exonucleolytic cleavage (in the presence of ATP) in either 5'- to 3'- or 3'- to 5'-direction to yield 5'-phosphooligonucleotides.</text>
        <dbReference type="EC" id="3.1.11.5"/>
    </reaction>
</comment>
<feature type="binding site" evidence="15">
    <location>
        <position position="950"/>
    </location>
    <ligand>
        <name>Mg(2+)</name>
        <dbReference type="ChEBI" id="CHEBI:18420"/>
    </ligand>
</feature>
<comment type="domain">
    <text evidence="15">The C-terminal domain has nuclease activity and interacts with RecD. It interacts with RecA, facilitating its loading onto ssDNA.</text>
</comment>
<comment type="function">
    <text evidence="15">A helicase/nuclease that prepares dsDNA breaks (DSB) for recombinational DNA repair. Binds to DSBs and unwinds DNA via a highly rapid and processive ATP-dependent bidirectional helicase activity. Unwinds dsDNA until it encounters a Chi (crossover hotspot instigator) sequence from the 3' direction. Cuts ssDNA a few nucleotides 3' to the Chi site. The properties and activities of the enzyme are changed at Chi. The Chi-altered holoenzyme produces a long 3'-ssDNA overhang and facilitates RecA-binding to the ssDNA for homologous DNA recombination and repair. Holoenzyme degrades any linearized DNA that is unable to undergo homologous recombination. In the holoenzyme this subunit contributes ATPase, 3'-5' helicase, exonuclease activity and loads RecA onto ssDNA.</text>
</comment>
<dbReference type="PROSITE" id="PS51217">
    <property type="entry name" value="UVRD_HELICASE_CTER"/>
    <property type="match status" value="1"/>
</dbReference>
<comment type="catalytic activity">
    <reaction evidence="13 15">
        <text>Couples ATP hydrolysis with the unwinding of duplex DNA by translocating in the 3'-5' direction.</text>
        <dbReference type="EC" id="5.6.2.4"/>
    </reaction>
</comment>
<dbReference type="HAMAP" id="MF_01485">
    <property type="entry name" value="RecB"/>
    <property type="match status" value="1"/>
</dbReference>
<keyword evidence="11 15" id="KW-0234">DNA repair</keyword>
<evidence type="ECO:0000256" key="13">
    <source>
        <dbReference type="ARBA" id="ARBA00034617"/>
    </source>
</evidence>
<evidence type="ECO:0000313" key="20">
    <source>
        <dbReference type="Proteomes" id="UP001595886"/>
    </source>
</evidence>
<dbReference type="PROSITE" id="PS51198">
    <property type="entry name" value="UVRD_HELICASE_ATP_BIND"/>
    <property type="match status" value="1"/>
</dbReference>
<keyword evidence="9 15" id="KW-0460">Magnesium</keyword>
<feature type="binding site" evidence="15">
    <location>
        <position position="1064"/>
    </location>
    <ligand>
        <name>Mg(2+)</name>
        <dbReference type="ChEBI" id="CHEBI:18420"/>
    </ligand>
</feature>
<dbReference type="Gene3D" id="1.10.486.10">
    <property type="entry name" value="PCRA, domain 4"/>
    <property type="match status" value="1"/>
</dbReference>
<protein>
    <recommendedName>
        <fullName evidence="15">RecBCD enzyme subunit RecB</fullName>
        <ecNumber evidence="15">3.1.11.5</ecNumber>
        <ecNumber evidence="15">5.6.2.4</ecNumber>
    </recommendedName>
    <alternativeName>
        <fullName evidence="15">DNA 3'-5' helicase subunit RecB</fullName>
    </alternativeName>
    <alternativeName>
        <fullName evidence="15">Exonuclease V subunit RecB</fullName>
        <shortName evidence="15">ExoV subunit RecB</shortName>
    </alternativeName>
    <alternativeName>
        <fullName evidence="15">Helicase/nuclease RecBCD subunit RecB</fullName>
    </alternativeName>
</protein>
<dbReference type="PANTHER" id="PTHR11070">
    <property type="entry name" value="UVRD / RECB / PCRA DNA HELICASE FAMILY MEMBER"/>
    <property type="match status" value="1"/>
</dbReference>
<keyword evidence="20" id="KW-1185">Reference proteome</keyword>
<comment type="domain">
    <text evidence="15">The N-terminal DNA-binding domain is a ssDNA-dependent ATPase and has ATP-dependent 3'-5' helicase function. This domain interacts with RecC.</text>
</comment>
<dbReference type="EC" id="3.1.11.5" evidence="15"/>
<dbReference type="PANTHER" id="PTHR11070:SF23">
    <property type="entry name" value="RECBCD ENZYME SUBUNIT RECB"/>
    <property type="match status" value="1"/>
</dbReference>
<evidence type="ECO:0000256" key="6">
    <source>
        <dbReference type="ARBA" id="ARBA00022806"/>
    </source>
</evidence>
<comment type="subunit">
    <text evidence="15">Heterotrimer of RecB, RecC and RecD. All subunits contribute to DNA-binding. Interacts with RecA.</text>
</comment>
<keyword evidence="2 15" id="KW-0479">Metal-binding</keyword>
<comment type="miscellaneous">
    <text evidence="15">In the RecBCD complex, RecB has a slow 3'-5' helicase, an exonuclease activity and loads RecA onto ssDNA, RecD has a fast 5'-3' helicase activity, while RecC stimulates the ATPase and processivity of the RecB helicase and contributes to recognition of the Chi site.</text>
</comment>
<gene>
    <name evidence="15" type="primary">recB</name>
    <name evidence="19" type="ORF">ACFO6Q_15380</name>
</gene>
<dbReference type="InterPro" id="IPR014017">
    <property type="entry name" value="DNA_helicase_UvrD-like_C"/>
</dbReference>
<evidence type="ECO:0000256" key="7">
    <source>
        <dbReference type="ARBA" id="ARBA00022839"/>
    </source>
</evidence>
<sequence>MSSAAKHANWRALALLPGGRSLIEASAGTGKTWTISVLYLRLLLEQGLSPKRIVVTTFTDAAAQELRERIRERLLWAERLADGRAVENADPAPDEDWLRRRWSGSADATRGARADLHRLRLALAELDLAPIGTLHGLCRRILADFPFECGASFDPGELVAGDDLIEDCANDLWRRLFQGEPDAADASGTYLPRSLGELKQALRAALAPGVTVRVPDADALRAGLPPDTLQTLRAFAEQDENYAPTDTGKPNARLKNALGSLLGWLADPAAPISDTHRKTLSEPRAHLKPEACAKPGVGVALELISRVLQIRSELAQAARARSWKAWAEWARADIARRLAVAGQLTFDALIVRVHEALHTNGEALAARLFEAWPVALVDEFQDTDALQYGILDRIYRDADGTPRGRLVMIGDPKQAIYRFRGGDIDAYLAARRSATDAMTLDTNFRSSQALVAALNAFHAQAGEVLSTNPQHEIRYESVQANGRGDAYTIDGVACERPLQIHFLREGDVPESQAARRAAALEACANQIVDLLSGGHAIGRRPLRPGDVAVLLPSHGDIADLRARLQARDVPCVSSSRDDVFRSAWARELQIVLHAALHPRDDGAVRAALATRLGGRSWDELRVLNADPDAWQRESAVFGELDATWRSRGVLAAVRAVIERASARLFARADRERALTDLRHLGELLQAQSDALPGRDLLLAWLADQREGRGGEGEAAEEKQLRIESDAARVALMTLHASKGLEFEVVVLPLMWASSGRPGEIPLLHDPASGRRVIAFGDAAERRHAQEAQDERFRLLYVALTRARQACHVYALSPERPKQRGGRKGVDPERSPLDAMLERLLRDGDPSALPHVAWSEAPWSWPWRHWIATEAAPPAPRTVRREPADAPFEYRYSFSALSHGAYAGALEERAASDEDSAVAPGDDAPLPAEAEHPQLAWLAPVAGPEFGNAVHAMFERRRIGQPMAQQHALIRRALRDERVRLRERSIDELVPHLAARIQAALDAPLLPARDPALTLGGLPAWAQRAEMEFDFLLDEVSLRELRRVCDFVPGSAMQDLHGLMNGKIDLVFEHAGRFHVLDYKTNRLGDGRRLSAYAPQRLEATMTDSHYRFQALLYTVAVDRYLRQRVAGYRRGEHLGEAIYLFVRAVGIAPEAPRAGLWTHRFDEALLDAVDRLFAGRVAAARGTP</sequence>